<dbReference type="RefSeq" id="XP_027201940.1">
    <property type="nucleotide sequence ID" value="XM_027346139.1"/>
</dbReference>
<feature type="transmembrane region" description="Helical" evidence="1">
    <location>
        <begin position="16"/>
        <end position="38"/>
    </location>
</feature>
<keyword evidence="1" id="KW-1133">Transmembrane helix</keyword>
<dbReference type="OrthoDB" id="10427870at2759"/>
<gene>
    <name evidence="3" type="primary">LOC113795899</name>
</gene>
<reference evidence="3" key="1">
    <citation type="submission" date="2025-08" db="UniProtKB">
        <authorList>
            <consortium name="RefSeq"/>
        </authorList>
    </citation>
    <scope>IDENTIFICATION</scope>
    <source>
        <strain evidence="3">Airmid</strain>
    </source>
</reference>
<keyword evidence="2" id="KW-1185">Reference proteome</keyword>
<evidence type="ECO:0000256" key="1">
    <source>
        <dbReference type="SAM" id="Phobius"/>
    </source>
</evidence>
<name>A0A6P6Y9F2_DERPT</name>
<proteinExistence type="predicted"/>
<dbReference type="InParanoid" id="A0A6P6Y9F2"/>
<dbReference type="KEGG" id="dpte:113795899"/>
<evidence type="ECO:0000313" key="2">
    <source>
        <dbReference type="Proteomes" id="UP000515146"/>
    </source>
</evidence>
<keyword evidence="1" id="KW-0812">Transmembrane</keyword>
<evidence type="ECO:0000313" key="3">
    <source>
        <dbReference type="RefSeq" id="XP_027201940.1"/>
    </source>
</evidence>
<protein>
    <submittedName>
        <fullName evidence="3">Uncharacterized protein LOC113795899</fullName>
    </submittedName>
</protein>
<keyword evidence="1" id="KW-0472">Membrane</keyword>
<accession>A0A6P6Y9F2</accession>
<sequence length="229" mass="27633">MFGYGFSNRDFRPQDYGIVFFLSFLGAFILVFITSFMFGMRDFRIFFKCILKNPRLFFFIFRRLRLLFNHKIQFHIVRKLMPGKRIDEFRPSIEQVKRNVIGFEIYKEILENGRHTILLCLIELRLLYLRRRFEKENIGFSTLNRYGREKRVKDLVKDIINRFGHSVGRGQPNIEHLTRAQQLDPKLEQKMVYILSQPGIEAKYLQTGFNWGRKLILRIKKQMNRPNVQ</sequence>
<dbReference type="Proteomes" id="UP000515146">
    <property type="component" value="Unplaced"/>
</dbReference>
<dbReference type="AlphaFoldDB" id="A0A6P6Y9F2"/>
<organism evidence="2 3">
    <name type="scientific">Dermatophagoides pteronyssinus</name>
    <name type="common">European house dust mite</name>
    <dbReference type="NCBI Taxonomy" id="6956"/>
    <lineage>
        <taxon>Eukaryota</taxon>
        <taxon>Metazoa</taxon>
        <taxon>Ecdysozoa</taxon>
        <taxon>Arthropoda</taxon>
        <taxon>Chelicerata</taxon>
        <taxon>Arachnida</taxon>
        <taxon>Acari</taxon>
        <taxon>Acariformes</taxon>
        <taxon>Sarcoptiformes</taxon>
        <taxon>Astigmata</taxon>
        <taxon>Psoroptidia</taxon>
        <taxon>Analgoidea</taxon>
        <taxon>Pyroglyphidae</taxon>
        <taxon>Dermatophagoidinae</taxon>
        <taxon>Dermatophagoides</taxon>
    </lineage>
</organism>